<dbReference type="EMBL" id="CVRI01000013">
    <property type="protein sequence ID" value="CRK89538.1"/>
    <property type="molecule type" value="Genomic_DNA"/>
</dbReference>
<protein>
    <submittedName>
        <fullName evidence="1">CLUMA_CG003333, isoform A</fullName>
    </submittedName>
</protein>
<name>A0A1J1HPS4_9DIPT</name>
<dbReference type="Proteomes" id="UP000183832">
    <property type="component" value="Unassembled WGS sequence"/>
</dbReference>
<organism evidence="1 2">
    <name type="scientific">Clunio marinus</name>
    <dbReference type="NCBI Taxonomy" id="568069"/>
    <lineage>
        <taxon>Eukaryota</taxon>
        <taxon>Metazoa</taxon>
        <taxon>Ecdysozoa</taxon>
        <taxon>Arthropoda</taxon>
        <taxon>Hexapoda</taxon>
        <taxon>Insecta</taxon>
        <taxon>Pterygota</taxon>
        <taxon>Neoptera</taxon>
        <taxon>Endopterygota</taxon>
        <taxon>Diptera</taxon>
        <taxon>Nematocera</taxon>
        <taxon>Chironomoidea</taxon>
        <taxon>Chironomidae</taxon>
        <taxon>Clunio</taxon>
    </lineage>
</organism>
<reference evidence="1 2" key="1">
    <citation type="submission" date="2015-04" db="EMBL/GenBank/DDBJ databases">
        <authorList>
            <person name="Syromyatnikov M.Y."/>
            <person name="Popov V.N."/>
        </authorList>
    </citation>
    <scope>NUCLEOTIDE SEQUENCE [LARGE SCALE GENOMIC DNA]</scope>
</reference>
<sequence>MKLVEVEDKERNYFSVKDKPTKNYFLCIVRKAGTEVLTNNLLVEYARQRQPSHSKIASSLLSDKVYSFPFNMRNGSKRKAFPYEEDLSLRRRKFNLAIKHKECSEVNYGKESLLFGKKSACEKFS</sequence>
<gene>
    <name evidence="1" type="ORF">CLUMA_CG003333</name>
</gene>
<evidence type="ECO:0000313" key="2">
    <source>
        <dbReference type="Proteomes" id="UP000183832"/>
    </source>
</evidence>
<evidence type="ECO:0000313" key="1">
    <source>
        <dbReference type="EMBL" id="CRK89538.1"/>
    </source>
</evidence>
<keyword evidence="2" id="KW-1185">Reference proteome</keyword>
<proteinExistence type="predicted"/>
<dbReference type="AlphaFoldDB" id="A0A1J1HPS4"/>
<accession>A0A1J1HPS4</accession>